<evidence type="ECO:0000313" key="2">
    <source>
        <dbReference type="EMBL" id="KLO26371.1"/>
    </source>
</evidence>
<comment type="caution">
    <text evidence="2">The sequence shown here is derived from an EMBL/GenBank/DDBJ whole genome shotgun (WGS) entry which is preliminary data.</text>
</comment>
<name>A0ABR5FAW4_9MYCO</name>
<keyword evidence="3" id="KW-1185">Reference proteome</keyword>
<feature type="region of interest" description="Disordered" evidence="1">
    <location>
        <begin position="134"/>
        <end position="154"/>
    </location>
</feature>
<dbReference type="Proteomes" id="UP000036464">
    <property type="component" value="Unassembled WGS sequence"/>
</dbReference>
<gene>
    <name evidence="2" type="ORF">ABW16_19905</name>
</gene>
<dbReference type="EMBL" id="LDPO01000022">
    <property type="protein sequence ID" value="KLO26371.1"/>
    <property type="molecule type" value="Genomic_DNA"/>
</dbReference>
<evidence type="ECO:0000256" key="1">
    <source>
        <dbReference type="SAM" id="MobiDB-lite"/>
    </source>
</evidence>
<sequence>MSSVPPCLKELKVPDADHSAQPDQVPYGRHAKLEPAAMAPLADAQAPVSGPRIEIHAVTDLSYPMAHCRIPVIDHITVDELRGAVLHLDVTSADGSHGGPKEIHLDLAAHAPTILRDVALLLDPASMLAVDEPRPGTPAPCWQTSAASCAPKPT</sequence>
<accession>A0ABR5FAW4</accession>
<evidence type="ECO:0000313" key="3">
    <source>
        <dbReference type="Proteomes" id="UP000036464"/>
    </source>
</evidence>
<proteinExistence type="predicted"/>
<reference evidence="2 3" key="1">
    <citation type="submission" date="2015-05" db="EMBL/GenBank/DDBJ databases">
        <title>Genome sequence of Mycobacterium heraklionense Davo strain.</title>
        <authorList>
            <person name="Greninger A.L."/>
            <person name="Cunningham G."/>
            <person name="Miller S."/>
        </authorList>
    </citation>
    <scope>NUCLEOTIDE SEQUENCE [LARGE SCALE GENOMIC DNA]</scope>
    <source>
        <strain evidence="2 3">Davo</strain>
    </source>
</reference>
<organism evidence="2 3">
    <name type="scientific">Mycolicibacter heraklionensis</name>
    <dbReference type="NCBI Taxonomy" id="512402"/>
    <lineage>
        <taxon>Bacteria</taxon>
        <taxon>Bacillati</taxon>
        <taxon>Actinomycetota</taxon>
        <taxon>Actinomycetes</taxon>
        <taxon>Mycobacteriales</taxon>
        <taxon>Mycobacteriaceae</taxon>
        <taxon>Mycolicibacter</taxon>
    </lineage>
</organism>
<protein>
    <submittedName>
        <fullName evidence="2">Uncharacterized protein</fullName>
    </submittedName>
</protein>